<organism evidence="1 2">
    <name type="scientific">Tistrella bauzanensis</name>
    <dbReference type="NCBI Taxonomy" id="657419"/>
    <lineage>
        <taxon>Bacteria</taxon>
        <taxon>Pseudomonadati</taxon>
        <taxon>Pseudomonadota</taxon>
        <taxon>Alphaproteobacteria</taxon>
        <taxon>Geminicoccales</taxon>
        <taxon>Geminicoccaceae</taxon>
        <taxon>Tistrella</taxon>
    </lineage>
</organism>
<keyword evidence="2" id="KW-1185">Reference proteome</keyword>
<evidence type="ECO:0000313" key="2">
    <source>
        <dbReference type="Proteomes" id="UP000603352"/>
    </source>
</evidence>
<comment type="caution">
    <text evidence="1">The sequence shown here is derived from an EMBL/GenBank/DDBJ whole genome shotgun (WGS) entry which is preliminary data.</text>
</comment>
<evidence type="ECO:0000313" key="1">
    <source>
        <dbReference type="EMBL" id="GGB57934.1"/>
    </source>
</evidence>
<name>A0ABQ1J1T4_9PROT</name>
<reference evidence="2" key="1">
    <citation type="journal article" date="2019" name="Int. J. Syst. Evol. Microbiol.">
        <title>The Global Catalogue of Microorganisms (GCM) 10K type strain sequencing project: providing services to taxonomists for standard genome sequencing and annotation.</title>
        <authorList>
            <consortium name="The Broad Institute Genomics Platform"/>
            <consortium name="The Broad Institute Genome Sequencing Center for Infectious Disease"/>
            <person name="Wu L."/>
            <person name="Ma J."/>
        </authorList>
    </citation>
    <scope>NUCLEOTIDE SEQUENCE [LARGE SCALE GENOMIC DNA]</scope>
    <source>
        <strain evidence="2">CGMCC 1.10188</strain>
    </source>
</reference>
<dbReference type="RefSeq" id="WP_188581876.1">
    <property type="nucleotide sequence ID" value="NZ_BMDZ01000074.1"/>
</dbReference>
<proteinExistence type="predicted"/>
<dbReference type="EMBL" id="BMDZ01000074">
    <property type="protein sequence ID" value="GGB57934.1"/>
    <property type="molecule type" value="Genomic_DNA"/>
</dbReference>
<accession>A0ABQ1J1T4</accession>
<sequence>MIRAYRTGFDTTWVRALVRAGLTPAAAGDLVTMTNHALRGLGLSACHPDGRRAVPRDRPAIRRRLWRQATADPLAADTIGAD</sequence>
<protein>
    <submittedName>
        <fullName evidence="1">Uncharacterized protein</fullName>
    </submittedName>
</protein>
<gene>
    <name evidence="1" type="ORF">GCM10011505_43530</name>
</gene>
<dbReference type="Proteomes" id="UP000603352">
    <property type="component" value="Unassembled WGS sequence"/>
</dbReference>